<accession>A0A936ZG70</accession>
<dbReference type="Gene3D" id="1.10.10.10">
    <property type="entry name" value="Winged helix-like DNA-binding domain superfamily/Winged helix DNA-binding domain"/>
    <property type="match status" value="1"/>
</dbReference>
<keyword evidence="2" id="KW-0238">DNA-binding</keyword>
<dbReference type="SMART" id="SM00895">
    <property type="entry name" value="FCD"/>
    <property type="match status" value="1"/>
</dbReference>
<gene>
    <name evidence="5" type="ORF">JI739_11030</name>
</gene>
<evidence type="ECO:0000256" key="1">
    <source>
        <dbReference type="ARBA" id="ARBA00023015"/>
    </source>
</evidence>
<evidence type="ECO:0000259" key="4">
    <source>
        <dbReference type="PROSITE" id="PS50949"/>
    </source>
</evidence>
<evidence type="ECO:0000256" key="2">
    <source>
        <dbReference type="ARBA" id="ARBA00023125"/>
    </source>
</evidence>
<keyword evidence="3" id="KW-0804">Transcription</keyword>
<dbReference type="InterPro" id="IPR011711">
    <property type="entry name" value="GntR_C"/>
</dbReference>
<dbReference type="AlphaFoldDB" id="A0A936ZG70"/>
<dbReference type="GO" id="GO:0003700">
    <property type="term" value="F:DNA-binding transcription factor activity"/>
    <property type="evidence" value="ECO:0007669"/>
    <property type="project" value="InterPro"/>
</dbReference>
<dbReference type="Pfam" id="PF07729">
    <property type="entry name" value="FCD"/>
    <property type="match status" value="1"/>
</dbReference>
<keyword evidence="1" id="KW-0805">Transcription regulation</keyword>
<feature type="domain" description="HTH gntR-type" evidence="4">
    <location>
        <begin position="23"/>
        <end position="90"/>
    </location>
</feature>
<keyword evidence="6" id="KW-1185">Reference proteome</keyword>
<dbReference type="InterPro" id="IPR000524">
    <property type="entry name" value="Tscrpt_reg_HTH_GntR"/>
</dbReference>
<evidence type="ECO:0000313" key="5">
    <source>
        <dbReference type="EMBL" id="MBL0420879.1"/>
    </source>
</evidence>
<dbReference type="Pfam" id="PF00392">
    <property type="entry name" value="GntR"/>
    <property type="match status" value="1"/>
</dbReference>
<dbReference type="PANTHER" id="PTHR43537:SF5">
    <property type="entry name" value="UXU OPERON TRANSCRIPTIONAL REGULATOR"/>
    <property type="match status" value="1"/>
</dbReference>
<sequence>MNRPVTPFDASEHDAAALLARRSSVGDDVYEVLLSRLISLKIPPGARIGVDQLARELGVSQTPIRAALIRLETEGLVNKTHLVGFSAAPLPSRQRFEEIYQLRLLLEPYAAERAATALTAAGRAELAALAEAMARPSAEEAQLAYGKFANADARFHALIARVGGGELMAETLARLHTHMHLFRVLFHSRVTEEAIAEHARLLDALVAGDGPAARKAMASHIRQSLQRVAPILDTLDEGATPSGRLRLADSSNPPRRHA</sequence>
<proteinExistence type="predicted"/>
<dbReference type="EMBL" id="JAEQNA010000003">
    <property type="protein sequence ID" value="MBL0420879.1"/>
    <property type="molecule type" value="Genomic_DNA"/>
</dbReference>
<dbReference type="SUPFAM" id="SSF48008">
    <property type="entry name" value="GntR ligand-binding domain-like"/>
    <property type="match status" value="1"/>
</dbReference>
<dbReference type="Gene3D" id="1.20.120.530">
    <property type="entry name" value="GntR ligand-binding domain-like"/>
    <property type="match status" value="1"/>
</dbReference>
<dbReference type="SUPFAM" id="SSF46785">
    <property type="entry name" value="Winged helix' DNA-binding domain"/>
    <property type="match status" value="1"/>
</dbReference>
<comment type="caution">
    <text evidence="5">The sequence shown here is derived from an EMBL/GenBank/DDBJ whole genome shotgun (WGS) entry which is preliminary data.</text>
</comment>
<evidence type="ECO:0000313" key="6">
    <source>
        <dbReference type="Proteomes" id="UP000613011"/>
    </source>
</evidence>
<organism evidence="5 6">
    <name type="scientific">Ramlibacter aurantiacus</name>
    <dbReference type="NCBI Taxonomy" id="2801330"/>
    <lineage>
        <taxon>Bacteria</taxon>
        <taxon>Pseudomonadati</taxon>
        <taxon>Pseudomonadota</taxon>
        <taxon>Betaproteobacteria</taxon>
        <taxon>Burkholderiales</taxon>
        <taxon>Comamonadaceae</taxon>
        <taxon>Ramlibacter</taxon>
    </lineage>
</organism>
<reference evidence="5" key="1">
    <citation type="submission" date="2021-01" db="EMBL/GenBank/DDBJ databases">
        <title>Ramlibacter sp. strain AW1 16S ribosomal RNA gene Genome sequencing and assembly.</title>
        <authorList>
            <person name="Kang M."/>
        </authorList>
    </citation>
    <scope>NUCLEOTIDE SEQUENCE</scope>
    <source>
        <strain evidence="5">AW1</strain>
    </source>
</reference>
<dbReference type="InterPro" id="IPR008920">
    <property type="entry name" value="TF_FadR/GntR_C"/>
</dbReference>
<dbReference type="SMART" id="SM00345">
    <property type="entry name" value="HTH_GNTR"/>
    <property type="match status" value="1"/>
</dbReference>
<dbReference type="InterPro" id="IPR036388">
    <property type="entry name" value="WH-like_DNA-bd_sf"/>
</dbReference>
<dbReference type="PROSITE" id="PS50949">
    <property type="entry name" value="HTH_GNTR"/>
    <property type="match status" value="1"/>
</dbReference>
<name>A0A936ZG70_9BURK</name>
<dbReference type="PANTHER" id="PTHR43537">
    <property type="entry name" value="TRANSCRIPTIONAL REGULATOR, GNTR FAMILY"/>
    <property type="match status" value="1"/>
</dbReference>
<dbReference type="GO" id="GO:0003677">
    <property type="term" value="F:DNA binding"/>
    <property type="evidence" value="ECO:0007669"/>
    <property type="project" value="UniProtKB-KW"/>
</dbReference>
<protein>
    <submittedName>
        <fullName evidence="5">GntR family transcriptional regulator</fullName>
    </submittedName>
</protein>
<dbReference type="Proteomes" id="UP000613011">
    <property type="component" value="Unassembled WGS sequence"/>
</dbReference>
<dbReference type="InterPro" id="IPR036390">
    <property type="entry name" value="WH_DNA-bd_sf"/>
</dbReference>
<evidence type="ECO:0000256" key="3">
    <source>
        <dbReference type="ARBA" id="ARBA00023163"/>
    </source>
</evidence>